<dbReference type="EC" id="2.7.11.1" evidence="1"/>
<keyword evidence="12" id="KW-1185">Reference proteome</keyword>
<evidence type="ECO:0000256" key="9">
    <source>
        <dbReference type="SAM" id="MobiDB-lite"/>
    </source>
</evidence>
<dbReference type="GO" id="GO:0005524">
    <property type="term" value="F:ATP binding"/>
    <property type="evidence" value="ECO:0007669"/>
    <property type="project" value="UniProtKB-KW"/>
</dbReference>
<sequence length="848" mass="91368">MGMEHYTKVRDLGGTNGAFLARDRQQPDRLVVIKRLADGTQGMEELNASLRLRHPHVIRFLESFLSNGGLYVVTHYEPGGDLDELFRYLKDCHKTPTTHTLLLWFVQLLDALTFSHTNHVIHRDIKPSNILVSEDTKMLYLADFGSAKTLGTSNVTSTFVGSPLWISPEVLMGTNYSFAADIWSLGCVFYEMTTLRKPFSAPSFAHLVQQVTRGQIAPLPPNVAPEVRPIILSMLQLHPAERTTAAAALEAARTALAKVESQRNMSPTPVRSPIPAANVSAASSPLNSTPLVPSSSTVAPSSAPPQVHLSATTGSSSDSSASTTRVVQESQDADNGSRPPEAHSDPPAHTAALDAITPLADVLDAAAPASSVNSCTRESRKVDIPQGAKSPTAIVIKRRHTGGTPSASALTRSSALKVPPTATAEDAPPAAEESNKPCELQPMVLNISTGAFRKPVMNKRPVVTRTAAVKQPAGPAHPSRRQQQLRQQLASVPTSTPEAGASSLARQPTPETLPGRRRSATNATEVINKQCNGLSGQGPKVGVKAAPPRALASRAKAAAENPSDQRYPPRESPTRAAAVPPPPLIGGAGRRAPEPSPMVATAAPPKNGDRVPADQWLDERMRELSAMEKYLYQHRVGDNKVLQTYDARRNEEYQQQESAAAVARPPPRCSPAQRRMSPSKAYCSPTRSAGVLVMSPPASHASQQQQQRSRHGAVSDPRAASAASPLPLQASYARQESYARHPSRTGVQCDSRPGSLASTFNGRQASNARPHQPISEEEYQRLEEERAAAREKRETERQRMKELIREQRAAAKKQKRKPKKGSGKGVVEIDIVLPDHKHFTADDAAAVA</sequence>
<dbReference type="GO" id="GO:0004674">
    <property type="term" value="F:protein serine/threonine kinase activity"/>
    <property type="evidence" value="ECO:0007669"/>
    <property type="project" value="UniProtKB-KW"/>
</dbReference>
<dbReference type="SMART" id="SM00220">
    <property type="entry name" value="S_TKc"/>
    <property type="match status" value="1"/>
</dbReference>
<feature type="compositionally biased region" description="Polar residues" evidence="9">
    <location>
        <begin position="756"/>
        <end position="769"/>
    </location>
</feature>
<dbReference type="PROSITE" id="PS00108">
    <property type="entry name" value="PROTEIN_KINASE_ST"/>
    <property type="match status" value="1"/>
</dbReference>
<dbReference type="VEuPathDB" id="TriTrypDB:Lsey_0049_0110"/>
<evidence type="ECO:0000256" key="1">
    <source>
        <dbReference type="ARBA" id="ARBA00012513"/>
    </source>
</evidence>
<reference evidence="11 12" key="1">
    <citation type="journal article" date="2015" name="PLoS Pathog.">
        <title>Leptomonas seymouri: Adaptations to the Dixenous Life Cycle Analyzed by Genome Sequencing, Transcriptome Profiling and Co-infection with Leishmania donovani.</title>
        <authorList>
            <person name="Kraeva N."/>
            <person name="Butenko A."/>
            <person name="Hlavacova J."/>
            <person name="Kostygov A."/>
            <person name="Myskova J."/>
            <person name="Grybchuk D."/>
            <person name="Lestinova T."/>
            <person name="Votypka J."/>
            <person name="Volf P."/>
            <person name="Opperdoes F."/>
            <person name="Flegontov P."/>
            <person name="Lukes J."/>
            <person name="Yurchenko V."/>
        </authorList>
    </citation>
    <scope>NUCLEOTIDE SEQUENCE [LARGE SCALE GENOMIC DNA]</scope>
    <source>
        <strain evidence="11 12">ATCC 30220</strain>
    </source>
</reference>
<dbReference type="EMBL" id="LJSK01000049">
    <property type="protein sequence ID" value="KPI88464.1"/>
    <property type="molecule type" value="Genomic_DNA"/>
</dbReference>
<keyword evidence="3" id="KW-0808">Transferase</keyword>
<evidence type="ECO:0000256" key="8">
    <source>
        <dbReference type="ARBA" id="ARBA00048679"/>
    </source>
</evidence>
<dbReference type="Proteomes" id="UP000038009">
    <property type="component" value="Unassembled WGS sequence"/>
</dbReference>
<evidence type="ECO:0000256" key="4">
    <source>
        <dbReference type="ARBA" id="ARBA00022741"/>
    </source>
</evidence>
<keyword evidence="2" id="KW-0723">Serine/threonine-protein kinase</keyword>
<dbReference type="SUPFAM" id="SSF56112">
    <property type="entry name" value="Protein kinase-like (PK-like)"/>
    <property type="match status" value="1"/>
</dbReference>
<keyword evidence="4" id="KW-0547">Nucleotide-binding</keyword>
<evidence type="ECO:0000256" key="5">
    <source>
        <dbReference type="ARBA" id="ARBA00022777"/>
    </source>
</evidence>
<dbReference type="PANTHER" id="PTHR44899">
    <property type="entry name" value="CAMK FAMILY PROTEIN KINASE"/>
    <property type="match status" value="1"/>
</dbReference>
<feature type="region of interest" description="Disordered" evidence="9">
    <location>
        <begin position="258"/>
        <end position="349"/>
    </location>
</feature>
<dbReference type="InterPro" id="IPR051131">
    <property type="entry name" value="NEK_Ser/Thr_kinase_NIMA"/>
</dbReference>
<comment type="catalytic activity">
    <reaction evidence="7">
        <text>L-threonyl-[protein] + ATP = O-phospho-L-threonyl-[protein] + ADP + H(+)</text>
        <dbReference type="Rhea" id="RHEA:46608"/>
        <dbReference type="Rhea" id="RHEA-COMP:11060"/>
        <dbReference type="Rhea" id="RHEA-COMP:11605"/>
        <dbReference type="ChEBI" id="CHEBI:15378"/>
        <dbReference type="ChEBI" id="CHEBI:30013"/>
        <dbReference type="ChEBI" id="CHEBI:30616"/>
        <dbReference type="ChEBI" id="CHEBI:61977"/>
        <dbReference type="ChEBI" id="CHEBI:456216"/>
        <dbReference type="EC" id="2.7.11.1"/>
    </reaction>
</comment>
<feature type="region of interest" description="Disordered" evidence="9">
    <location>
        <begin position="466"/>
        <end position="612"/>
    </location>
</feature>
<comment type="catalytic activity">
    <reaction evidence="8">
        <text>L-seryl-[protein] + ATP = O-phospho-L-seryl-[protein] + ADP + H(+)</text>
        <dbReference type="Rhea" id="RHEA:17989"/>
        <dbReference type="Rhea" id="RHEA-COMP:9863"/>
        <dbReference type="Rhea" id="RHEA-COMP:11604"/>
        <dbReference type="ChEBI" id="CHEBI:15378"/>
        <dbReference type="ChEBI" id="CHEBI:29999"/>
        <dbReference type="ChEBI" id="CHEBI:30616"/>
        <dbReference type="ChEBI" id="CHEBI:83421"/>
        <dbReference type="ChEBI" id="CHEBI:456216"/>
        <dbReference type="EC" id="2.7.11.1"/>
    </reaction>
</comment>
<dbReference type="Gene3D" id="1.10.510.10">
    <property type="entry name" value="Transferase(Phosphotransferase) domain 1"/>
    <property type="match status" value="1"/>
</dbReference>
<name>A0A0N1PD87_LEPSE</name>
<feature type="compositionally biased region" description="Polar residues" evidence="9">
    <location>
        <begin position="325"/>
        <end position="334"/>
    </location>
</feature>
<feature type="compositionally biased region" description="Low complexity" evidence="9">
    <location>
        <begin position="283"/>
        <end position="324"/>
    </location>
</feature>
<feature type="domain" description="Protein kinase" evidence="10">
    <location>
        <begin position="6"/>
        <end position="256"/>
    </location>
</feature>
<feature type="compositionally biased region" description="Polar residues" evidence="9">
    <location>
        <begin position="520"/>
        <end position="534"/>
    </location>
</feature>
<evidence type="ECO:0000256" key="2">
    <source>
        <dbReference type="ARBA" id="ARBA00022527"/>
    </source>
</evidence>
<feature type="compositionally biased region" description="Low complexity" evidence="9">
    <location>
        <begin position="544"/>
        <end position="559"/>
    </location>
</feature>
<feature type="compositionally biased region" description="Low complexity" evidence="9">
    <location>
        <begin position="419"/>
        <end position="432"/>
    </location>
</feature>
<proteinExistence type="predicted"/>
<feature type="compositionally biased region" description="Low complexity" evidence="9">
    <location>
        <begin position="714"/>
        <end position="733"/>
    </location>
</feature>
<feature type="compositionally biased region" description="Basic and acidic residues" evidence="9">
    <location>
        <begin position="778"/>
        <end position="809"/>
    </location>
</feature>
<comment type="caution">
    <text evidence="11">The sequence shown here is derived from an EMBL/GenBank/DDBJ whole genome shotgun (WGS) entry which is preliminary data.</text>
</comment>
<evidence type="ECO:0000313" key="11">
    <source>
        <dbReference type="EMBL" id="KPI88464.1"/>
    </source>
</evidence>
<feature type="compositionally biased region" description="Low complexity" evidence="9">
    <location>
        <begin position="695"/>
        <end position="707"/>
    </location>
</feature>
<dbReference type="InterPro" id="IPR000719">
    <property type="entry name" value="Prot_kinase_dom"/>
</dbReference>
<evidence type="ECO:0000256" key="7">
    <source>
        <dbReference type="ARBA" id="ARBA00047899"/>
    </source>
</evidence>
<dbReference type="InterPro" id="IPR011009">
    <property type="entry name" value="Kinase-like_dom_sf"/>
</dbReference>
<dbReference type="OrthoDB" id="248923at2759"/>
<evidence type="ECO:0000256" key="6">
    <source>
        <dbReference type="ARBA" id="ARBA00022840"/>
    </source>
</evidence>
<keyword evidence="5" id="KW-0418">Kinase</keyword>
<dbReference type="InterPro" id="IPR008271">
    <property type="entry name" value="Ser/Thr_kinase_AS"/>
</dbReference>
<dbReference type="AlphaFoldDB" id="A0A0N1PD87"/>
<feature type="region of interest" description="Disordered" evidence="9">
    <location>
        <begin position="401"/>
        <end position="441"/>
    </location>
</feature>
<dbReference type="PROSITE" id="PS50011">
    <property type="entry name" value="PROTEIN_KINASE_DOM"/>
    <property type="match status" value="1"/>
</dbReference>
<dbReference type="OMA" id="GMEHYTK"/>
<feature type="compositionally biased region" description="Polar residues" evidence="9">
    <location>
        <begin position="403"/>
        <end position="414"/>
    </location>
</feature>
<keyword evidence="6" id="KW-0067">ATP-binding</keyword>
<feature type="region of interest" description="Disordered" evidence="9">
    <location>
        <begin position="650"/>
        <end position="826"/>
    </location>
</feature>
<evidence type="ECO:0000256" key="3">
    <source>
        <dbReference type="ARBA" id="ARBA00022679"/>
    </source>
</evidence>
<protein>
    <recommendedName>
        <fullName evidence="1">non-specific serine/threonine protein kinase</fullName>
        <ecNumber evidence="1">2.7.11.1</ecNumber>
    </recommendedName>
</protein>
<evidence type="ECO:0000259" key="10">
    <source>
        <dbReference type="PROSITE" id="PS50011"/>
    </source>
</evidence>
<dbReference type="PANTHER" id="PTHR44899:SF3">
    <property type="entry name" value="SERINE_THREONINE-PROTEIN KINASE NEK1"/>
    <property type="match status" value="1"/>
</dbReference>
<evidence type="ECO:0000313" key="12">
    <source>
        <dbReference type="Proteomes" id="UP000038009"/>
    </source>
</evidence>
<accession>A0A0N1PD87</accession>
<organism evidence="11 12">
    <name type="scientific">Leptomonas seymouri</name>
    <dbReference type="NCBI Taxonomy" id="5684"/>
    <lineage>
        <taxon>Eukaryota</taxon>
        <taxon>Discoba</taxon>
        <taxon>Euglenozoa</taxon>
        <taxon>Kinetoplastea</taxon>
        <taxon>Metakinetoplastina</taxon>
        <taxon>Trypanosomatida</taxon>
        <taxon>Trypanosomatidae</taxon>
        <taxon>Leishmaniinae</taxon>
        <taxon>Leptomonas</taxon>
    </lineage>
</organism>
<feature type="compositionally biased region" description="Basic residues" evidence="9">
    <location>
        <begin position="810"/>
        <end position="822"/>
    </location>
</feature>
<gene>
    <name evidence="11" type="ORF">ABL78_2426</name>
</gene>
<dbReference type="Pfam" id="PF00069">
    <property type="entry name" value="Pkinase"/>
    <property type="match status" value="1"/>
</dbReference>